<evidence type="ECO:0000256" key="2">
    <source>
        <dbReference type="ARBA" id="ARBA00038209"/>
    </source>
</evidence>
<evidence type="ECO:0000256" key="3">
    <source>
        <dbReference type="ARBA" id="ARBA00038858"/>
    </source>
</evidence>
<gene>
    <name evidence="6" type="primary">wecB</name>
    <name evidence="6" type="ORF">JRG66_01705</name>
</gene>
<proteinExistence type="inferred from homology"/>
<dbReference type="Gene3D" id="3.40.50.2000">
    <property type="entry name" value="Glycogen Phosphorylase B"/>
    <property type="match status" value="2"/>
</dbReference>
<evidence type="ECO:0000313" key="6">
    <source>
        <dbReference type="EMBL" id="UZH55636.1"/>
    </source>
</evidence>
<dbReference type="SUPFAM" id="SSF53756">
    <property type="entry name" value="UDP-Glycosyltransferase/glycogen phosphorylase"/>
    <property type="match status" value="1"/>
</dbReference>
<dbReference type="Pfam" id="PF02350">
    <property type="entry name" value="Epimerase_2"/>
    <property type="match status" value="1"/>
</dbReference>
<dbReference type="Proteomes" id="UP001163981">
    <property type="component" value="Chromosome"/>
</dbReference>
<dbReference type="GO" id="GO:0008761">
    <property type="term" value="F:UDP-N-acetylglucosamine 2-epimerase activity"/>
    <property type="evidence" value="ECO:0007669"/>
    <property type="project" value="UniProtKB-EC"/>
</dbReference>
<comment type="similarity">
    <text evidence="2 4">Belongs to the UDP-N-acetylglucosamine 2-epimerase family.</text>
</comment>
<dbReference type="InterPro" id="IPR029767">
    <property type="entry name" value="WecB-like"/>
</dbReference>
<dbReference type="EC" id="5.1.3.14" evidence="3"/>
<dbReference type="CDD" id="cd03786">
    <property type="entry name" value="GTB_UDP-GlcNAc_2-Epimerase"/>
    <property type="match status" value="1"/>
</dbReference>
<dbReference type="PANTHER" id="PTHR43174:SF2">
    <property type="entry name" value="UDP-N-ACETYLGLUCOSAMINE 2-EPIMERASE"/>
    <property type="match status" value="1"/>
</dbReference>
<feature type="domain" description="UDP-N-acetylglucosamine 2-epimerase" evidence="5">
    <location>
        <begin position="40"/>
        <end position="378"/>
    </location>
</feature>
<sequence>MFVIVARIYLKLISVNELLLVFGTRPEAIKMAPVIFELRKKNISFAVCVTGQHREMLYEVLDFFNIDPDYSLEVLSSEQSLNALSAKLLLAVDEVLQKEDPSVVMVHGDTATSSMAALAAYQRGIRVVHVEAGLRTYNKRAPFPEEINRQITARIADLHFAPTENAKLNLLQEGIPESTIFITGNTIVEALKYGIAKSKTSHNAEIERLSRLLDHEKKLILVTGHRRENFGLGLSNLCDALRELGKSGDLEIIFPVHLNPAVQEAIYSRLEKEKNIHLVGPVQYSTMLWLMERCALVITDSGGIQEEMPFFRKPLIISREVTERMEGVEAGFAFLAGTSKEQILNKCRSLLANPPEFRSMQNPYGDGLAAERIVAVLEQLREE</sequence>
<evidence type="ECO:0000256" key="1">
    <source>
        <dbReference type="ARBA" id="ARBA00023235"/>
    </source>
</evidence>
<evidence type="ECO:0000313" key="7">
    <source>
        <dbReference type="Proteomes" id="UP001163981"/>
    </source>
</evidence>
<reference evidence="6" key="1">
    <citation type="submission" date="2021-02" db="EMBL/GenBank/DDBJ databases">
        <title>Salinimicrobium sp. nov. isolated from seawater in Tongyeong, Republic of Korea.</title>
        <authorList>
            <person name="Lee S.-J."/>
        </authorList>
    </citation>
    <scope>NUCLEOTIDE SEQUENCE</scope>
    <source>
        <strain evidence="6">HN-2-9-2</strain>
    </source>
</reference>
<organism evidence="6 7">
    <name type="scientific">Salinimicrobium tongyeongense</name>
    <dbReference type="NCBI Taxonomy" id="2809707"/>
    <lineage>
        <taxon>Bacteria</taxon>
        <taxon>Pseudomonadati</taxon>
        <taxon>Bacteroidota</taxon>
        <taxon>Flavobacteriia</taxon>
        <taxon>Flavobacteriales</taxon>
        <taxon>Flavobacteriaceae</taxon>
        <taxon>Salinimicrobium</taxon>
    </lineage>
</organism>
<dbReference type="PANTHER" id="PTHR43174">
    <property type="entry name" value="UDP-N-ACETYLGLUCOSAMINE 2-EPIMERASE"/>
    <property type="match status" value="1"/>
</dbReference>
<keyword evidence="7" id="KW-1185">Reference proteome</keyword>
<name>A0ABY6NST8_9FLAO</name>
<dbReference type="RefSeq" id="WP_265164024.1">
    <property type="nucleotide sequence ID" value="NZ_CP069620.1"/>
</dbReference>
<accession>A0ABY6NST8</accession>
<evidence type="ECO:0000259" key="5">
    <source>
        <dbReference type="Pfam" id="PF02350"/>
    </source>
</evidence>
<dbReference type="InterPro" id="IPR003331">
    <property type="entry name" value="UDP_GlcNAc_Epimerase_2_dom"/>
</dbReference>
<evidence type="ECO:0000256" key="4">
    <source>
        <dbReference type="RuleBase" id="RU003513"/>
    </source>
</evidence>
<keyword evidence="1 4" id="KW-0413">Isomerase</keyword>
<dbReference type="NCBIfam" id="TIGR00236">
    <property type="entry name" value="wecB"/>
    <property type="match status" value="1"/>
</dbReference>
<protein>
    <recommendedName>
        <fullName evidence="3">UDP-N-acetylglucosamine 2-epimerase (non-hydrolyzing)</fullName>
        <ecNumber evidence="3">5.1.3.14</ecNumber>
    </recommendedName>
</protein>
<dbReference type="EMBL" id="CP069620">
    <property type="protein sequence ID" value="UZH55636.1"/>
    <property type="molecule type" value="Genomic_DNA"/>
</dbReference>